<organism evidence="2">
    <name type="scientific">Anguilla anguilla</name>
    <name type="common">European freshwater eel</name>
    <name type="synonym">Muraena anguilla</name>
    <dbReference type="NCBI Taxonomy" id="7936"/>
    <lineage>
        <taxon>Eukaryota</taxon>
        <taxon>Metazoa</taxon>
        <taxon>Chordata</taxon>
        <taxon>Craniata</taxon>
        <taxon>Vertebrata</taxon>
        <taxon>Euteleostomi</taxon>
        <taxon>Actinopterygii</taxon>
        <taxon>Neopterygii</taxon>
        <taxon>Teleostei</taxon>
        <taxon>Anguilliformes</taxon>
        <taxon>Anguillidae</taxon>
        <taxon>Anguilla</taxon>
    </lineage>
</organism>
<reference evidence="2" key="1">
    <citation type="submission" date="2014-11" db="EMBL/GenBank/DDBJ databases">
        <authorList>
            <person name="Amaro Gonzalez C."/>
        </authorList>
    </citation>
    <scope>NUCLEOTIDE SEQUENCE</scope>
</reference>
<keyword evidence="1" id="KW-1133">Transmembrane helix</keyword>
<reference evidence="2" key="2">
    <citation type="journal article" date="2015" name="Fish Shellfish Immunol.">
        <title>Early steps in the European eel (Anguilla anguilla)-Vibrio vulnificus interaction in the gills: Role of the RtxA13 toxin.</title>
        <authorList>
            <person name="Callol A."/>
            <person name="Pajuelo D."/>
            <person name="Ebbesson L."/>
            <person name="Teles M."/>
            <person name="MacKenzie S."/>
            <person name="Amaro C."/>
        </authorList>
    </citation>
    <scope>NUCLEOTIDE SEQUENCE</scope>
</reference>
<dbReference type="AlphaFoldDB" id="A0A0E9XSX5"/>
<protein>
    <submittedName>
        <fullName evidence="2">Uncharacterized protein</fullName>
    </submittedName>
</protein>
<sequence length="46" mass="5563">MRVSLYRLKNSFYICVRTGIIIILLLFNWKISVDFIRSQFIFPSLH</sequence>
<evidence type="ECO:0000313" key="2">
    <source>
        <dbReference type="EMBL" id="JAI05750.1"/>
    </source>
</evidence>
<feature type="transmembrane region" description="Helical" evidence="1">
    <location>
        <begin position="12"/>
        <end position="29"/>
    </location>
</feature>
<keyword evidence="1" id="KW-0812">Transmembrane</keyword>
<evidence type="ECO:0000256" key="1">
    <source>
        <dbReference type="SAM" id="Phobius"/>
    </source>
</evidence>
<keyword evidence="1" id="KW-0472">Membrane</keyword>
<dbReference type="EMBL" id="GBXM01002828">
    <property type="protein sequence ID" value="JAI05750.1"/>
    <property type="molecule type" value="Transcribed_RNA"/>
</dbReference>
<accession>A0A0E9XSX5</accession>
<proteinExistence type="predicted"/>
<name>A0A0E9XSX5_ANGAN</name>